<name>A0A4P6JIK4_KTERU</name>
<dbReference type="Gene3D" id="3.10.180.10">
    <property type="entry name" value="2,3-Dihydroxybiphenyl 1,2-Dioxygenase, domain 1"/>
    <property type="match status" value="1"/>
</dbReference>
<proteinExistence type="predicted"/>
<dbReference type="SUPFAM" id="SSF54593">
    <property type="entry name" value="Glyoxalase/Bleomycin resistance protein/Dihydroxybiphenyl dioxygenase"/>
    <property type="match status" value="1"/>
</dbReference>
<sequence>MFQIEALDHVALVARNLQQSIDWYRSVLGMEQRYQYRDETGQGNPVVMGSGDACIALFPAAPAYPISPFNGHVAMRLNRANFEHAQEHLRSIGINFRFVRYSRCDSLYFNDPSGYQIELSTYDMPKV</sequence>
<dbReference type="EMBL" id="CP035758">
    <property type="protein sequence ID" value="QBD74904.1"/>
    <property type="molecule type" value="Genomic_DNA"/>
</dbReference>
<dbReference type="PROSITE" id="PS51819">
    <property type="entry name" value="VOC"/>
    <property type="match status" value="1"/>
</dbReference>
<evidence type="ECO:0000313" key="3">
    <source>
        <dbReference type="Proteomes" id="UP000290365"/>
    </source>
</evidence>
<dbReference type="RefSeq" id="WP_129885503.1">
    <property type="nucleotide sequence ID" value="NZ_CP035758.1"/>
</dbReference>
<dbReference type="InterPro" id="IPR029068">
    <property type="entry name" value="Glyas_Bleomycin-R_OHBP_Dase"/>
</dbReference>
<dbReference type="KEGG" id="kbs:EPA93_02410"/>
<accession>A0A4P6JIK4</accession>
<organism evidence="2 3">
    <name type="scientific">Ktedonosporobacter rubrisoli</name>
    <dbReference type="NCBI Taxonomy" id="2509675"/>
    <lineage>
        <taxon>Bacteria</taxon>
        <taxon>Bacillati</taxon>
        <taxon>Chloroflexota</taxon>
        <taxon>Ktedonobacteria</taxon>
        <taxon>Ktedonobacterales</taxon>
        <taxon>Ktedonosporobacteraceae</taxon>
        <taxon>Ktedonosporobacter</taxon>
    </lineage>
</organism>
<dbReference type="InterPro" id="IPR037523">
    <property type="entry name" value="VOC_core"/>
</dbReference>
<gene>
    <name evidence="2" type="ORF">EPA93_02410</name>
</gene>
<dbReference type="Pfam" id="PF00903">
    <property type="entry name" value="Glyoxalase"/>
    <property type="match status" value="1"/>
</dbReference>
<dbReference type="Proteomes" id="UP000290365">
    <property type="component" value="Chromosome"/>
</dbReference>
<dbReference type="InterPro" id="IPR004360">
    <property type="entry name" value="Glyas_Fos-R_dOase_dom"/>
</dbReference>
<reference evidence="2 3" key="1">
    <citation type="submission" date="2019-01" db="EMBL/GenBank/DDBJ databases">
        <title>Ktedonosporobacter rubrisoli SCAWS-G2.</title>
        <authorList>
            <person name="Huang Y."/>
            <person name="Yan B."/>
        </authorList>
    </citation>
    <scope>NUCLEOTIDE SEQUENCE [LARGE SCALE GENOMIC DNA]</scope>
    <source>
        <strain evidence="2 3">SCAWS-G2</strain>
    </source>
</reference>
<dbReference type="OrthoDB" id="152104at2"/>
<feature type="domain" description="VOC" evidence="1">
    <location>
        <begin position="6"/>
        <end position="122"/>
    </location>
</feature>
<protein>
    <submittedName>
        <fullName evidence="2">VOC family protein</fullName>
    </submittedName>
</protein>
<evidence type="ECO:0000313" key="2">
    <source>
        <dbReference type="EMBL" id="QBD74904.1"/>
    </source>
</evidence>
<keyword evidence="3" id="KW-1185">Reference proteome</keyword>
<dbReference type="AlphaFoldDB" id="A0A4P6JIK4"/>
<evidence type="ECO:0000259" key="1">
    <source>
        <dbReference type="PROSITE" id="PS51819"/>
    </source>
</evidence>